<name>A0A2K9VAB3_9CAUD</name>
<dbReference type="Gene3D" id="3.40.50.300">
    <property type="entry name" value="P-loop containing nucleotide triphosphate hydrolases"/>
    <property type="match status" value="1"/>
</dbReference>
<evidence type="ECO:0000313" key="2">
    <source>
        <dbReference type="Proteomes" id="UP000241603"/>
    </source>
</evidence>
<evidence type="ECO:0000313" key="1">
    <source>
        <dbReference type="EMBL" id="AUV59151.1"/>
    </source>
</evidence>
<evidence type="ECO:0008006" key="3">
    <source>
        <dbReference type="Google" id="ProtNLM"/>
    </source>
</evidence>
<reference evidence="1 2" key="1">
    <citation type="submission" date="2018-01" db="EMBL/GenBank/DDBJ databases">
        <title>Complete genome of Klebsiella pneumoniae bacteriophage vB_KpnM_KpS110.</title>
        <authorList>
            <person name="Verevkin V.V."/>
            <person name="Solovieva E.V."/>
            <person name="Krasilnikova V.M."/>
            <person name="Kislichkina A.A."/>
            <person name="Volozhantsev N.V."/>
        </authorList>
    </citation>
    <scope>NUCLEOTIDE SEQUENCE [LARGE SCALE GENOMIC DNA]</scope>
</reference>
<protein>
    <recommendedName>
        <fullName evidence="3">Deoxynucleotide monophosphate kinase</fullName>
    </recommendedName>
</protein>
<dbReference type="EMBL" id="MG770379">
    <property type="protein sequence ID" value="AUV59151.1"/>
    <property type="molecule type" value="Genomic_DNA"/>
</dbReference>
<dbReference type="Proteomes" id="UP000241603">
    <property type="component" value="Segment"/>
</dbReference>
<organism evidence="1 2">
    <name type="scientific">Klebsiella phage vB_KpnM_KpS110</name>
    <dbReference type="NCBI Taxonomy" id="2079262"/>
    <lineage>
        <taxon>Viruses</taxon>
        <taxon>Duplodnaviria</taxon>
        <taxon>Heunggongvirae</taxon>
        <taxon>Uroviricota</taxon>
        <taxon>Caudoviricetes</taxon>
        <taxon>Pantevenvirales</taxon>
        <taxon>Ackermannviridae</taxon>
        <taxon>Taipeivirus</taxon>
        <taxon>Taipeivirus KpS110</taxon>
    </lineage>
</organism>
<proteinExistence type="predicted"/>
<accession>A0A2K9VAB3</accession>
<sequence length="188" mass="22166">MMYPNLEFFTGRKRSGKDFCLESIIEADRGIRVVHRLSFSDELRRVANYIYPWLPVDVDDSIKDLPFSHPDNVHNLSPRQIWLHLGNDKGGLRYVQPDLFLAFFKRFQLPLVESNPGVHYIVSDLRTPQEYNWALSTKCPITRISKPNRSGIVEDDVEAYIDQMVVDYDYVNNFEGRNNFVEFYRNRK</sequence>
<keyword evidence="2" id="KW-1185">Reference proteome</keyword>
<dbReference type="InterPro" id="IPR027417">
    <property type="entry name" value="P-loop_NTPase"/>
</dbReference>
<gene>
    <name evidence="1" type="ORF">kps110_035</name>
</gene>